<keyword evidence="2" id="KW-1185">Reference proteome</keyword>
<accession>A0ABS3CER2</accession>
<reference evidence="1 2" key="1">
    <citation type="submission" date="2021-03" db="EMBL/GenBank/DDBJ databases">
        <title>novel species isolated from a fishpond in China.</title>
        <authorList>
            <person name="Lu H."/>
            <person name="Cai Z."/>
        </authorList>
    </citation>
    <scope>NUCLEOTIDE SEQUENCE [LARGE SCALE GENOMIC DNA]</scope>
    <source>
        <strain evidence="1 2">YJ13C</strain>
    </source>
</reference>
<dbReference type="Proteomes" id="UP000664480">
    <property type="component" value="Unassembled WGS sequence"/>
</dbReference>
<sequence>MKNFLPLLLFTVFLACSEKTQETQTSAYIPGLVITDSLVIDRLTKPYLIDVREDKSEYLFFDFQTDELLRVAASGEILAIANRSEDGKDSFKTRYFSTADFYGEDEILIITHAGAFIYDLDFILKEEKPIDFSLVTRRIGGSNAAEIYKDYLYTFSVENEDGEKVYNSDDLSTAYPFMTIRDLDSFEILKSEYIPSQTQIAITPGNYLSLDPIIRFSGDEIFVLFPNSPELYIYELPTLVLKSFISLQPGKEYKQIEPLDKKINFDGFFKSLASSQFTNYAFSNGYLLTQFEGAVPQEEVDALPRNVVGDERYMALEKKYKSKNYYQIFKDQEKLWEGTWDVNLSSVRNVLYSNGKPSEDPDAVEKDVQTIYFYELK</sequence>
<proteinExistence type="predicted"/>
<protein>
    <recommendedName>
        <fullName evidence="3">6-bladed beta-propeller protein</fullName>
    </recommendedName>
</protein>
<evidence type="ECO:0000313" key="1">
    <source>
        <dbReference type="EMBL" id="MBN7815593.1"/>
    </source>
</evidence>
<evidence type="ECO:0008006" key="3">
    <source>
        <dbReference type="Google" id="ProtNLM"/>
    </source>
</evidence>
<organism evidence="1 2">
    <name type="scientific">Algoriphagus pacificus</name>
    <dbReference type="NCBI Taxonomy" id="2811234"/>
    <lineage>
        <taxon>Bacteria</taxon>
        <taxon>Pseudomonadati</taxon>
        <taxon>Bacteroidota</taxon>
        <taxon>Cytophagia</taxon>
        <taxon>Cytophagales</taxon>
        <taxon>Cyclobacteriaceae</taxon>
        <taxon>Algoriphagus</taxon>
    </lineage>
</organism>
<comment type="caution">
    <text evidence="1">The sequence shown here is derived from an EMBL/GenBank/DDBJ whole genome shotgun (WGS) entry which is preliminary data.</text>
</comment>
<dbReference type="EMBL" id="JAFKCU010000002">
    <property type="protein sequence ID" value="MBN7815593.1"/>
    <property type="molecule type" value="Genomic_DNA"/>
</dbReference>
<gene>
    <name evidence="1" type="ORF">J0A69_09145</name>
</gene>
<dbReference type="PROSITE" id="PS51257">
    <property type="entry name" value="PROKAR_LIPOPROTEIN"/>
    <property type="match status" value="1"/>
</dbReference>
<dbReference type="RefSeq" id="WP_206586253.1">
    <property type="nucleotide sequence ID" value="NZ_JAFKCU010000002.1"/>
</dbReference>
<evidence type="ECO:0000313" key="2">
    <source>
        <dbReference type="Proteomes" id="UP000664480"/>
    </source>
</evidence>
<name>A0ABS3CER2_9BACT</name>